<keyword evidence="2" id="KW-1185">Reference proteome</keyword>
<proteinExistence type="predicted"/>
<dbReference type="EMBL" id="JBHTMY010000003">
    <property type="protein sequence ID" value="MFD1315672.1"/>
    <property type="molecule type" value="Genomic_DNA"/>
</dbReference>
<protein>
    <submittedName>
        <fullName evidence="1">Uncharacterized protein</fullName>
    </submittedName>
</protein>
<dbReference type="RefSeq" id="WP_377178066.1">
    <property type="nucleotide sequence ID" value="NZ_JBHTMY010000003.1"/>
</dbReference>
<sequence>MLTNEVTIKREFFLSCLFIEDMISNYIQEMFGETITKKVIGKEKLFSTFNEKIEFLMEVGNFSIIDNSKLSVFKEIRRELLVSDDAESLEDSFTSPDNNDDFLLILYPQGDYLPRNEKLTVACYKLLDDVSQLVSSFTSKKEIKLHSENNIATRVKSSAGRFSRVAMFFSLFLFK</sequence>
<name>A0ABW3Y1E4_9FLAO</name>
<comment type="caution">
    <text evidence="1">The sequence shown here is derived from an EMBL/GenBank/DDBJ whole genome shotgun (WGS) entry which is preliminary data.</text>
</comment>
<dbReference type="Proteomes" id="UP001597201">
    <property type="component" value="Unassembled WGS sequence"/>
</dbReference>
<evidence type="ECO:0000313" key="1">
    <source>
        <dbReference type="EMBL" id="MFD1315672.1"/>
    </source>
</evidence>
<gene>
    <name evidence="1" type="ORF">ACFQ39_08605</name>
</gene>
<evidence type="ECO:0000313" key="2">
    <source>
        <dbReference type="Proteomes" id="UP001597201"/>
    </source>
</evidence>
<reference evidence="2" key="1">
    <citation type="journal article" date="2019" name="Int. J. Syst. Evol. Microbiol.">
        <title>The Global Catalogue of Microorganisms (GCM) 10K type strain sequencing project: providing services to taxonomists for standard genome sequencing and annotation.</title>
        <authorList>
            <consortium name="The Broad Institute Genomics Platform"/>
            <consortium name="The Broad Institute Genome Sequencing Center for Infectious Disease"/>
            <person name="Wu L."/>
            <person name="Ma J."/>
        </authorList>
    </citation>
    <scope>NUCLEOTIDE SEQUENCE [LARGE SCALE GENOMIC DNA]</scope>
    <source>
        <strain evidence="2">CCUG 61485</strain>
    </source>
</reference>
<organism evidence="1 2">
    <name type="scientific">Namhaeicola litoreus</name>
    <dbReference type="NCBI Taxonomy" id="1052145"/>
    <lineage>
        <taxon>Bacteria</taxon>
        <taxon>Pseudomonadati</taxon>
        <taxon>Bacteroidota</taxon>
        <taxon>Flavobacteriia</taxon>
        <taxon>Flavobacteriales</taxon>
        <taxon>Flavobacteriaceae</taxon>
        <taxon>Namhaeicola</taxon>
    </lineage>
</organism>
<accession>A0ABW3Y1E4</accession>